<dbReference type="AlphaFoldDB" id="X0YDB1"/>
<gene>
    <name evidence="1" type="ORF">S01H4_18869</name>
</gene>
<reference evidence="1" key="1">
    <citation type="journal article" date="2014" name="Front. Microbiol.">
        <title>High frequency of phylogenetically diverse reductive dehalogenase-homologous genes in deep subseafloor sedimentary metagenomes.</title>
        <authorList>
            <person name="Kawai M."/>
            <person name="Futagami T."/>
            <person name="Toyoda A."/>
            <person name="Takaki Y."/>
            <person name="Nishi S."/>
            <person name="Hori S."/>
            <person name="Arai W."/>
            <person name="Tsubouchi T."/>
            <person name="Morono Y."/>
            <person name="Uchiyama I."/>
            <person name="Ito T."/>
            <person name="Fujiyama A."/>
            <person name="Inagaki F."/>
            <person name="Takami H."/>
        </authorList>
    </citation>
    <scope>NUCLEOTIDE SEQUENCE</scope>
    <source>
        <strain evidence="1">Expedition CK06-06</strain>
    </source>
</reference>
<name>X0YDB1_9ZZZZ</name>
<organism evidence="1">
    <name type="scientific">marine sediment metagenome</name>
    <dbReference type="NCBI Taxonomy" id="412755"/>
    <lineage>
        <taxon>unclassified sequences</taxon>
        <taxon>metagenomes</taxon>
        <taxon>ecological metagenomes</taxon>
    </lineage>
</organism>
<evidence type="ECO:0000313" key="1">
    <source>
        <dbReference type="EMBL" id="GAG53855.1"/>
    </source>
</evidence>
<accession>X0YDB1</accession>
<comment type="caution">
    <text evidence="1">The sequence shown here is derived from an EMBL/GenBank/DDBJ whole genome shotgun (WGS) entry which is preliminary data.</text>
</comment>
<protein>
    <submittedName>
        <fullName evidence="1">Uncharacterized protein</fullName>
    </submittedName>
</protein>
<sequence>MLQSFIEDINCEYPKLGKVAIYKMFCSLKGKHKFLDSNILLQHSQVFRAFFI</sequence>
<proteinExistence type="predicted"/>
<dbReference type="EMBL" id="BART01008383">
    <property type="protein sequence ID" value="GAG53855.1"/>
    <property type="molecule type" value="Genomic_DNA"/>
</dbReference>